<sequence>MEKNISVVIITFNPDVEVLKGNIINLLKSSIVIKVIIVDNGVSKSLDELKNIPDVIIKHLGQNRGIATAQNVGLRISQSLCSKYALLLDQDSEIETDLVSKLLNGYITLEQKGIKLAAVGPRPFDLFENKKMKANIQRDIQIFEGVSLTKQIIASGKLIKLDVLDQVGFMEDDLFIDGVDHEWCWRAGRLGYKIAIIENAIMKHRLGDARGKFLGFTYKIGSPIRLYYQFRNILVLSRRDYVPLYWKLRNLIGMFLKFIIFSLKESDSKIRRYYMIKGFCSGLKKDKGIIDKPFK</sequence>
<organism evidence="5">
    <name type="scientific">Escherichia albertii</name>
    <dbReference type="NCBI Taxonomy" id="208962"/>
    <lineage>
        <taxon>Bacteria</taxon>
        <taxon>Pseudomonadati</taxon>
        <taxon>Pseudomonadota</taxon>
        <taxon>Gammaproteobacteria</taxon>
        <taxon>Enterobacterales</taxon>
        <taxon>Enterobacteriaceae</taxon>
        <taxon>Escherichia</taxon>
    </lineage>
</organism>
<protein>
    <submittedName>
        <fullName evidence="5">Glycosyl transferase family 2</fullName>
    </submittedName>
</protein>
<keyword evidence="3 5" id="KW-0808">Transferase</keyword>
<feature type="domain" description="Glycosyltransferase 2-like" evidence="4">
    <location>
        <begin position="6"/>
        <end position="108"/>
    </location>
</feature>
<dbReference type="CDD" id="cd02526">
    <property type="entry name" value="GT2_RfbF_like"/>
    <property type="match status" value="1"/>
</dbReference>
<dbReference type="InterPro" id="IPR029044">
    <property type="entry name" value="Nucleotide-diphossugar_trans"/>
</dbReference>
<dbReference type="Pfam" id="PF00535">
    <property type="entry name" value="Glycos_transf_2"/>
    <property type="match status" value="1"/>
</dbReference>
<comment type="similarity">
    <text evidence="1">Belongs to the glycosyltransferase 2 family.</text>
</comment>
<evidence type="ECO:0000256" key="3">
    <source>
        <dbReference type="ARBA" id="ARBA00022679"/>
    </source>
</evidence>
<dbReference type="EMBL" id="LC494338">
    <property type="protein sequence ID" value="BBM62824.1"/>
    <property type="molecule type" value="Genomic_DNA"/>
</dbReference>
<dbReference type="PANTHER" id="PTHR43179">
    <property type="entry name" value="RHAMNOSYLTRANSFERASE WBBL"/>
    <property type="match status" value="1"/>
</dbReference>
<accession>A0A5A4U7K8</accession>
<dbReference type="PANTHER" id="PTHR43179:SF12">
    <property type="entry name" value="GALACTOFURANOSYLTRANSFERASE GLFT2"/>
    <property type="match status" value="1"/>
</dbReference>
<name>A0A5A4U7K8_ESCAL</name>
<evidence type="ECO:0000259" key="4">
    <source>
        <dbReference type="Pfam" id="PF00535"/>
    </source>
</evidence>
<dbReference type="Gene3D" id="3.90.550.10">
    <property type="entry name" value="Spore Coat Polysaccharide Biosynthesis Protein SpsA, Chain A"/>
    <property type="match status" value="1"/>
</dbReference>
<proteinExistence type="inferred from homology"/>
<dbReference type="RefSeq" id="WP_149541873.1">
    <property type="nucleotide sequence ID" value="NZ_BJWT01000046.1"/>
</dbReference>
<evidence type="ECO:0000256" key="2">
    <source>
        <dbReference type="ARBA" id="ARBA00022676"/>
    </source>
</evidence>
<dbReference type="SUPFAM" id="SSF53448">
    <property type="entry name" value="Nucleotide-diphospho-sugar transferases"/>
    <property type="match status" value="1"/>
</dbReference>
<dbReference type="InterPro" id="IPR001173">
    <property type="entry name" value="Glyco_trans_2-like"/>
</dbReference>
<evidence type="ECO:0000256" key="1">
    <source>
        <dbReference type="ARBA" id="ARBA00006739"/>
    </source>
</evidence>
<evidence type="ECO:0000313" key="5">
    <source>
        <dbReference type="EMBL" id="BBM62824.1"/>
    </source>
</evidence>
<dbReference type="AlphaFoldDB" id="A0A5A4U7K8"/>
<keyword evidence="2" id="KW-0328">Glycosyltransferase</keyword>
<reference evidence="5" key="1">
    <citation type="submission" date="2019-07" db="EMBL/GenBank/DDBJ databases">
        <title>Overview of O-antigen diversity of Escherichia albertii, an emerging enteropathogen; genetic structure, serology, and development of O-genotyping method.</title>
        <authorList>
            <person name="Ooka T."/>
            <person name="Seto K."/>
            <person name="Ogura Y."/>
            <person name="Iguchi A."/>
            <person name="Imura N."/>
            <person name="Honda M."/>
            <person name="Etoh Y."/>
            <person name="Ikeda T."/>
            <person name="Sugitani W."/>
            <person name="Konno T."/>
            <person name="Kawano K."/>
            <person name="Kudo Y."/>
            <person name="Murakami K."/>
            <person name="Hayashi T."/>
            <person name="Nishi J."/>
        </authorList>
    </citation>
    <scope>NUCLEOTIDE SEQUENCE</scope>
    <source>
        <strain evidence="5">V3-1al</strain>
    </source>
</reference>
<dbReference type="GO" id="GO:0016757">
    <property type="term" value="F:glycosyltransferase activity"/>
    <property type="evidence" value="ECO:0007669"/>
    <property type="project" value="UniProtKB-KW"/>
</dbReference>